<keyword evidence="2" id="KW-0808">Transferase</keyword>
<dbReference type="CDD" id="cd00761">
    <property type="entry name" value="Glyco_tranf_GTA_type"/>
    <property type="match status" value="1"/>
</dbReference>
<dbReference type="SUPFAM" id="SSF53448">
    <property type="entry name" value="Nucleotide-diphospho-sugar transferases"/>
    <property type="match status" value="1"/>
</dbReference>
<dbReference type="InterPro" id="IPR001173">
    <property type="entry name" value="Glyco_trans_2-like"/>
</dbReference>
<evidence type="ECO:0000313" key="5">
    <source>
        <dbReference type="Proteomes" id="UP000231451"/>
    </source>
</evidence>
<evidence type="ECO:0000259" key="3">
    <source>
        <dbReference type="Pfam" id="PF00535"/>
    </source>
</evidence>
<dbReference type="OrthoDB" id="3171021at2"/>
<dbReference type="Pfam" id="PF00535">
    <property type="entry name" value="Glycos_transf_2"/>
    <property type="match status" value="1"/>
</dbReference>
<gene>
    <name evidence="4" type="ORF">CSQ87_06355</name>
</gene>
<feature type="domain" description="Glycosyltransferase 2-like" evidence="3">
    <location>
        <begin position="20"/>
        <end position="152"/>
    </location>
</feature>
<accession>A0A2M9HEH3</accession>
<dbReference type="EMBL" id="PEBK01000005">
    <property type="protein sequence ID" value="PJM75206.1"/>
    <property type="molecule type" value="Genomic_DNA"/>
</dbReference>
<dbReference type="Proteomes" id="UP000231451">
    <property type="component" value="Unassembled WGS sequence"/>
</dbReference>
<protein>
    <recommendedName>
        <fullName evidence="3">Glycosyltransferase 2-like domain-containing protein</fullName>
    </recommendedName>
</protein>
<evidence type="ECO:0000256" key="2">
    <source>
        <dbReference type="ARBA" id="ARBA00022679"/>
    </source>
</evidence>
<dbReference type="GO" id="GO:0016757">
    <property type="term" value="F:glycosyltransferase activity"/>
    <property type="evidence" value="ECO:0007669"/>
    <property type="project" value="UniProtKB-KW"/>
</dbReference>
<dbReference type="PANTHER" id="PTHR22916:SF51">
    <property type="entry name" value="GLYCOSYLTRANSFERASE EPSH-RELATED"/>
    <property type="match status" value="1"/>
</dbReference>
<dbReference type="Gene3D" id="3.90.550.10">
    <property type="entry name" value="Spore Coat Polysaccharide Biosynthesis Protein SpsA, Chain A"/>
    <property type="match status" value="1"/>
</dbReference>
<name>A0A2M9HEH3_9BIFI</name>
<reference evidence="4 5" key="1">
    <citation type="submission" date="2017-10" db="EMBL/GenBank/DDBJ databases">
        <title>Draft genome sequences of strains TRE 1, TRE 9, TRE H and TRI 7, isolated from tamarins, belonging to four potential novel Bifidobacterium species.</title>
        <authorList>
            <person name="Mattarelli P."/>
            <person name="Modesto M."/>
            <person name="Puglisi E."/>
            <person name="Morelli L."/>
            <person name="Spezio C."/>
            <person name="Bonetti A."/>
            <person name="Sandri C."/>
        </authorList>
    </citation>
    <scope>NUCLEOTIDE SEQUENCE [LARGE SCALE GENOMIC DNA]</scope>
    <source>
        <strain evidence="5">TRI7</strain>
    </source>
</reference>
<keyword evidence="1" id="KW-0328">Glycosyltransferase</keyword>
<dbReference type="PANTHER" id="PTHR22916">
    <property type="entry name" value="GLYCOSYLTRANSFERASE"/>
    <property type="match status" value="1"/>
</dbReference>
<proteinExistence type="predicted"/>
<dbReference type="InterPro" id="IPR029044">
    <property type="entry name" value="Nucleotide-diphossugar_trans"/>
</dbReference>
<evidence type="ECO:0000313" key="4">
    <source>
        <dbReference type="EMBL" id="PJM75206.1"/>
    </source>
</evidence>
<sequence length="356" mass="40175">MEAMAAQIGSDRDEGQDLVSVIVPVYNVRRYLKACLDRLIEQTYRNLEIILVDDGSTDGSGTICDEYVGRDGRIRVIHQGNRGLSAARNTGLDHARGTYVCFVDSDDIPDDRYVEILVRGMETHHADVATIRFIRIDENGRPIDRRTSHNQYGSVRIFDRETAVTLILTDRLQSFSWAYAARLSAYNDHPHIRFPEGRFMEDIATTYRVMARSSHLAALPDIVYAYRERSGSILRSKRRAVTADTITAVEEILESVSDLGLSEDAVMGIRCHCFELLVSCHYDVLRNGGVPGLDRGTAATTRRTMSSLRALAPRIDVSRLPAGTRLRWRLARCHLSPVVAFVEHILRNRMRDPELS</sequence>
<comment type="caution">
    <text evidence="4">The sequence shown here is derived from an EMBL/GenBank/DDBJ whole genome shotgun (WGS) entry which is preliminary data.</text>
</comment>
<organism evidence="4 5">
    <name type="scientific">Bifidobacterium simiarum</name>
    <dbReference type="NCBI Taxonomy" id="2045441"/>
    <lineage>
        <taxon>Bacteria</taxon>
        <taxon>Bacillati</taxon>
        <taxon>Actinomycetota</taxon>
        <taxon>Actinomycetes</taxon>
        <taxon>Bifidobacteriales</taxon>
        <taxon>Bifidobacteriaceae</taxon>
        <taxon>Bifidobacterium</taxon>
    </lineage>
</organism>
<dbReference type="AlphaFoldDB" id="A0A2M9HEH3"/>
<evidence type="ECO:0000256" key="1">
    <source>
        <dbReference type="ARBA" id="ARBA00022676"/>
    </source>
</evidence>
<keyword evidence="5" id="KW-1185">Reference proteome</keyword>